<name>A0A2H6KKI5_9APIC</name>
<accession>A0A2H6KKI5</accession>
<sequence length="102" mass="10995">MADSPEIDAILKLVNIVAGVSAVKGLHEAFQADVFVVLNLPRQLTELLRHLVGELPERELQGLDVLPARVGGELVGGLFDLSIHLTLHFSSDLASRCVDEGE</sequence>
<dbReference type="Proteomes" id="UP000236319">
    <property type="component" value="Unassembled WGS sequence"/>
</dbReference>
<evidence type="ECO:0000313" key="2">
    <source>
        <dbReference type="Proteomes" id="UP000236319"/>
    </source>
</evidence>
<organism evidence="1 2">
    <name type="scientific">Babesia ovata</name>
    <dbReference type="NCBI Taxonomy" id="189622"/>
    <lineage>
        <taxon>Eukaryota</taxon>
        <taxon>Sar</taxon>
        <taxon>Alveolata</taxon>
        <taxon>Apicomplexa</taxon>
        <taxon>Aconoidasida</taxon>
        <taxon>Piroplasmida</taxon>
        <taxon>Babesiidae</taxon>
        <taxon>Babesia</taxon>
    </lineage>
</organism>
<dbReference type="GeneID" id="39877271"/>
<protein>
    <submittedName>
        <fullName evidence="1">N-methylhydantoinase B, putative</fullName>
    </submittedName>
</protein>
<reference evidence="1 2" key="1">
    <citation type="journal article" date="2017" name="BMC Genomics">
        <title>Whole-genome assembly of Babesia ovata and comparative genomics between closely related pathogens.</title>
        <authorList>
            <person name="Yamagishi J."/>
            <person name="Asada M."/>
            <person name="Hakimi H."/>
            <person name="Tanaka T.Q."/>
            <person name="Sugimoto C."/>
            <person name="Kawazu S."/>
        </authorList>
    </citation>
    <scope>NUCLEOTIDE SEQUENCE [LARGE SCALE GENOMIC DNA]</scope>
    <source>
        <strain evidence="1 2">Miyake</strain>
    </source>
</reference>
<dbReference type="RefSeq" id="XP_028869744.1">
    <property type="nucleotide sequence ID" value="XM_029013911.1"/>
</dbReference>
<gene>
    <name evidence="1" type="ORF">BOVATA_049940</name>
</gene>
<proteinExistence type="predicted"/>
<dbReference type="AlphaFoldDB" id="A0A2H6KKI5"/>
<dbReference type="VEuPathDB" id="PiroplasmaDB:BOVATA_049940"/>
<dbReference type="EMBL" id="BDSA01000062">
    <property type="protein sequence ID" value="GBE63501.1"/>
    <property type="molecule type" value="Genomic_DNA"/>
</dbReference>
<keyword evidence="2" id="KW-1185">Reference proteome</keyword>
<evidence type="ECO:0000313" key="1">
    <source>
        <dbReference type="EMBL" id="GBE63501.1"/>
    </source>
</evidence>
<comment type="caution">
    <text evidence="1">The sequence shown here is derived from an EMBL/GenBank/DDBJ whole genome shotgun (WGS) entry which is preliminary data.</text>
</comment>